<sequence length="1458" mass="165003">MINGGVFPFSTSSAPLRRRYHFCPHASSKQQFEYSRASPSIRWPNLRFEDFAPTITPSSKVQFSEPVEILNKDVDFVGIGVEGDDEKGVEMVDKSGMEATEKRSGKTRAKKMTKLALKRAKDWRQRVGFLSEKILKLDSREFVADVIDEKEVQMTATDYCFVVKQVGKVSWQRALEVYEWLNLRRWYSPNARMVATVISVLGRARQDFLAEEIFSRATDVDGEVESDNAANSVHVYNAMMGVYARSGQFGKVRELLKVMKDRDCEPDLVSFNTFINARSKSGNFAKESALELLGEVRKAGLRPDTITYNTLISACSRESNLEEAMMVYEDMVSSICQPDLWTYNAMVSVYGRYGKTKEAEQLFKELGRMGFSADAVTYNSLVFAFAKEGNVKEVERVCDEMIGAGFRKDEITYNTIIHMYGKQGRHELALKSYEDMKLVGCKPDSVTYTVLIDSLGKADRVYEASNLMSEMLNMGVRPTLKTFSALICGYAKVGMRLEAEKTFDHMVKSGIQPDGQAYSIVLDVIVKSGDTRKAIVFYNEMIRNGFNPDEGLYQVMIRVFAKDAKDEDVENLVNDMTKLCVMSPKIISSILVKAECFDLGTKMFKKAILLGDEIDHENLSSILGAYNSSGMHEKASALLDFLNDHAPNSDELITEAVITMLCEKGQVESAINEYNNKLSKVGFHSFGESCNIHQTLITCCEETGYLSEACKLYSDMKFYGLNPCQNIYRRIIMIYCKIGFPETAHCLLDEAEKKGFSFDDLSPHVALIEAYGKLKLLQRAESVLGKLRLQNIVERKLWNALIYAYAESGCYEQARAAFNTMLKDGSYPSVDSVNGLLQALITDGRLSEMYVVVEELQDMDFKISKSSILLMLDAFARAGNIFEVKKIYNGMKESGYLPSMHLFRSMISLFSRGKRVRDVESMVIEMEHGGFKPDLAIFNSLLKMYTGIEDFRKAADTYRRIQLAGFQADEETYNSLILMYSRDHRPEEGLSLLIEMKEKNVEPKLDTYKSLLAACGRALLLKEAENIFQTIQLKGGRFDRSIYHTMLKIYRDSGNHSRAESVLFQMKDSGLQPTIATMHILMDSYGTAGKPEEAENVLNNLIESGLNLSTLPYCSVIDGYLKNGDNNMAIKKLLDMKNDGTEPDHRIWTCFIRGARLCYQTNEAMLLLNSLSDSGFDLPMRLLTQKTDFSLVKELDNTLDKIGSEDNGSFNFVNALEDLLWAFECRATASWVFQLAIKKGIYRHDVYRVIDKNWGADFRKLSAGAALVGLTLWLDHMQDASLQGFPESPKSVVLITGTAEYHMVSLEKTLKAYLWEMGSPFLPCKTRTGILVAKAHSLRMWLKDSSFCMDLELRDAPSLPEFNSVQLNEGYFMRAGLVPAFKDIHERLGEVRPKKFARLALLSDERREKIITADIESSKEKIEKMKKKRDVPRARKATRLRTGKIMRKQHKAQEEASK</sequence>
<evidence type="ECO:0000313" key="6">
    <source>
        <dbReference type="Proteomes" id="UP000036987"/>
    </source>
</evidence>
<dbReference type="Gene3D" id="1.25.40.10">
    <property type="entry name" value="Tetratricopeptide repeat domain"/>
    <property type="match status" value="8"/>
</dbReference>
<protein>
    <submittedName>
        <fullName evidence="5">Putative Pentatricopeptide repeat-containing protein</fullName>
    </submittedName>
</protein>
<feature type="repeat" description="PPR" evidence="3">
    <location>
        <begin position="1039"/>
        <end position="1073"/>
    </location>
</feature>
<dbReference type="Pfam" id="PF01535">
    <property type="entry name" value="PPR"/>
    <property type="match status" value="6"/>
</dbReference>
<dbReference type="InterPro" id="IPR033443">
    <property type="entry name" value="PROP1-like_PPR_dom"/>
</dbReference>
<feature type="repeat" description="PPR" evidence="3">
    <location>
        <begin position="339"/>
        <end position="373"/>
    </location>
</feature>
<proteinExistence type="inferred from homology"/>
<feature type="repeat" description="PPR" evidence="3">
    <location>
        <begin position="864"/>
        <end position="898"/>
    </location>
</feature>
<dbReference type="OrthoDB" id="185373at2759"/>
<dbReference type="Pfam" id="PF12854">
    <property type="entry name" value="PPR_1"/>
    <property type="match status" value="1"/>
</dbReference>
<feature type="repeat" description="PPR" evidence="3">
    <location>
        <begin position="899"/>
        <end position="933"/>
    </location>
</feature>
<organism evidence="5 6">
    <name type="scientific">Zostera marina</name>
    <name type="common">Eelgrass</name>
    <dbReference type="NCBI Taxonomy" id="29655"/>
    <lineage>
        <taxon>Eukaryota</taxon>
        <taxon>Viridiplantae</taxon>
        <taxon>Streptophyta</taxon>
        <taxon>Embryophyta</taxon>
        <taxon>Tracheophyta</taxon>
        <taxon>Spermatophyta</taxon>
        <taxon>Magnoliopsida</taxon>
        <taxon>Liliopsida</taxon>
        <taxon>Zosteraceae</taxon>
        <taxon>Zostera</taxon>
    </lineage>
</organism>
<dbReference type="NCBIfam" id="TIGR00756">
    <property type="entry name" value="PPR"/>
    <property type="match status" value="12"/>
</dbReference>
<feature type="repeat" description="PPR" evidence="3">
    <location>
        <begin position="969"/>
        <end position="1003"/>
    </location>
</feature>
<feature type="repeat" description="PPR" evidence="3">
    <location>
        <begin position="1074"/>
        <end position="1108"/>
    </location>
</feature>
<comment type="caution">
    <text evidence="5">The sequence shown here is derived from an EMBL/GenBank/DDBJ whole genome shotgun (WGS) entry which is preliminary data.</text>
</comment>
<feature type="repeat" description="PPR" evidence="3">
    <location>
        <begin position="479"/>
        <end position="513"/>
    </location>
</feature>
<feature type="repeat" description="PPR" evidence="3">
    <location>
        <begin position="514"/>
        <end position="548"/>
    </location>
</feature>
<comment type="similarity">
    <text evidence="1">Belongs to the PPR family. P subfamily.</text>
</comment>
<feature type="repeat" description="PPR" evidence="3">
    <location>
        <begin position="444"/>
        <end position="478"/>
    </location>
</feature>
<feature type="repeat" description="PPR" evidence="3">
    <location>
        <begin position="794"/>
        <end position="828"/>
    </location>
</feature>
<evidence type="ECO:0000256" key="3">
    <source>
        <dbReference type="PROSITE-ProRule" id="PRU00708"/>
    </source>
</evidence>
<feature type="repeat" description="PPR" evidence="3">
    <location>
        <begin position="1109"/>
        <end position="1143"/>
    </location>
</feature>
<feature type="repeat" description="PPR" evidence="3">
    <location>
        <begin position="267"/>
        <end position="303"/>
    </location>
</feature>
<dbReference type="SUPFAM" id="SSF48452">
    <property type="entry name" value="TPR-like"/>
    <property type="match status" value="2"/>
</dbReference>
<feature type="repeat" description="PPR" evidence="3">
    <location>
        <begin position="409"/>
        <end position="443"/>
    </location>
</feature>
<dbReference type="PANTHER" id="PTHR47447:SF26">
    <property type="entry name" value="CHLOROPLAST RNA SPLICING4"/>
    <property type="match status" value="1"/>
</dbReference>
<dbReference type="STRING" id="29655.A0A0K9NN53"/>
<dbReference type="Pfam" id="PF17177">
    <property type="entry name" value="PPR_long"/>
    <property type="match status" value="1"/>
</dbReference>
<reference evidence="6" key="1">
    <citation type="journal article" date="2016" name="Nature">
        <title>The genome of the seagrass Zostera marina reveals angiosperm adaptation to the sea.</title>
        <authorList>
            <person name="Olsen J.L."/>
            <person name="Rouze P."/>
            <person name="Verhelst B."/>
            <person name="Lin Y.-C."/>
            <person name="Bayer T."/>
            <person name="Collen J."/>
            <person name="Dattolo E."/>
            <person name="De Paoli E."/>
            <person name="Dittami S."/>
            <person name="Maumus F."/>
            <person name="Michel G."/>
            <person name="Kersting A."/>
            <person name="Lauritano C."/>
            <person name="Lohaus R."/>
            <person name="Toepel M."/>
            <person name="Tonon T."/>
            <person name="Vanneste K."/>
            <person name="Amirebrahimi M."/>
            <person name="Brakel J."/>
            <person name="Bostroem C."/>
            <person name="Chovatia M."/>
            <person name="Grimwood J."/>
            <person name="Jenkins J.W."/>
            <person name="Jueterbock A."/>
            <person name="Mraz A."/>
            <person name="Stam W.T."/>
            <person name="Tice H."/>
            <person name="Bornberg-Bauer E."/>
            <person name="Green P.J."/>
            <person name="Pearson G.A."/>
            <person name="Procaccini G."/>
            <person name="Duarte C.M."/>
            <person name="Schmutz J."/>
            <person name="Reusch T.B.H."/>
            <person name="Van de Peer Y."/>
        </authorList>
    </citation>
    <scope>NUCLEOTIDE SEQUENCE [LARGE SCALE GENOMIC DNA]</scope>
    <source>
        <strain evidence="6">cv. Finnish</strain>
    </source>
</reference>
<dbReference type="InterPro" id="IPR002885">
    <property type="entry name" value="PPR_rpt"/>
</dbReference>
<name>A0A0K9NN53_ZOSMR</name>
<dbReference type="PROSITE" id="PS51375">
    <property type="entry name" value="PPR"/>
    <property type="match status" value="16"/>
</dbReference>
<dbReference type="Pfam" id="PF13041">
    <property type="entry name" value="PPR_2"/>
    <property type="match status" value="4"/>
</dbReference>
<dbReference type="GO" id="GO:0003729">
    <property type="term" value="F:mRNA binding"/>
    <property type="evidence" value="ECO:0000318"/>
    <property type="project" value="GO_Central"/>
</dbReference>
<dbReference type="PANTHER" id="PTHR47447">
    <property type="entry name" value="OS03G0856100 PROTEIN"/>
    <property type="match status" value="1"/>
</dbReference>
<keyword evidence="2" id="KW-0677">Repeat</keyword>
<evidence type="ECO:0000256" key="2">
    <source>
        <dbReference type="ARBA" id="ARBA00022737"/>
    </source>
</evidence>
<feature type="repeat" description="PPR" evidence="3">
    <location>
        <begin position="304"/>
        <end position="338"/>
    </location>
</feature>
<feature type="repeat" description="PPR" evidence="3">
    <location>
        <begin position="374"/>
        <end position="408"/>
    </location>
</feature>
<evidence type="ECO:0000313" key="5">
    <source>
        <dbReference type="EMBL" id="KMZ57512.1"/>
    </source>
</evidence>
<dbReference type="EMBL" id="LFYR01002060">
    <property type="protein sequence ID" value="KMZ57512.1"/>
    <property type="molecule type" value="Genomic_DNA"/>
</dbReference>
<feature type="domain" description="PROP1-like PPR" evidence="4">
    <location>
        <begin position="955"/>
        <end position="1082"/>
    </location>
</feature>
<evidence type="ECO:0000256" key="1">
    <source>
        <dbReference type="ARBA" id="ARBA00007626"/>
    </source>
</evidence>
<gene>
    <name evidence="5" type="ORF">ZOSMA_85G00790</name>
</gene>
<feature type="repeat" description="PPR" evidence="3">
    <location>
        <begin position="232"/>
        <end position="266"/>
    </location>
</feature>
<dbReference type="OMA" id="VWNALIQ"/>
<dbReference type="InterPro" id="IPR011990">
    <property type="entry name" value="TPR-like_helical_dom_sf"/>
</dbReference>
<accession>A0A0K9NN53</accession>
<keyword evidence="6" id="KW-1185">Reference proteome</keyword>
<evidence type="ECO:0000259" key="4">
    <source>
        <dbReference type="Pfam" id="PF17177"/>
    </source>
</evidence>
<dbReference type="Proteomes" id="UP000036987">
    <property type="component" value="Unassembled WGS sequence"/>
</dbReference>